<name>A0A0E9SC35_ANGAN</name>
<organism evidence="1">
    <name type="scientific">Anguilla anguilla</name>
    <name type="common">European freshwater eel</name>
    <name type="synonym">Muraena anguilla</name>
    <dbReference type="NCBI Taxonomy" id="7936"/>
    <lineage>
        <taxon>Eukaryota</taxon>
        <taxon>Metazoa</taxon>
        <taxon>Chordata</taxon>
        <taxon>Craniata</taxon>
        <taxon>Vertebrata</taxon>
        <taxon>Euteleostomi</taxon>
        <taxon>Actinopterygii</taxon>
        <taxon>Neopterygii</taxon>
        <taxon>Teleostei</taxon>
        <taxon>Anguilliformes</taxon>
        <taxon>Anguillidae</taxon>
        <taxon>Anguilla</taxon>
    </lineage>
</organism>
<reference evidence="1" key="2">
    <citation type="journal article" date="2015" name="Fish Shellfish Immunol.">
        <title>Early steps in the European eel (Anguilla anguilla)-Vibrio vulnificus interaction in the gills: Role of the RtxA13 toxin.</title>
        <authorList>
            <person name="Callol A."/>
            <person name="Pajuelo D."/>
            <person name="Ebbesson L."/>
            <person name="Teles M."/>
            <person name="MacKenzie S."/>
            <person name="Amaro C."/>
        </authorList>
    </citation>
    <scope>NUCLEOTIDE SEQUENCE</scope>
</reference>
<reference evidence="1" key="1">
    <citation type="submission" date="2014-11" db="EMBL/GenBank/DDBJ databases">
        <authorList>
            <person name="Amaro Gonzalez C."/>
        </authorList>
    </citation>
    <scope>NUCLEOTIDE SEQUENCE</scope>
</reference>
<dbReference type="AlphaFoldDB" id="A0A0E9SC35"/>
<protein>
    <submittedName>
        <fullName evidence="1">Uncharacterized protein</fullName>
    </submittedName>
</protein>
<evidence type="ECO:0000313" key="1">
    <source>
        <dbReference type="EMBL" id="JAH38797.1"/>
    </source>
</evidence>
<proteinExistence type="predicted"/>
<sequence>MNGLHGLVSLESLFYSLDRPHGWVSVKSLF</sequence>
<dbReference type="EMBL" id="GBXM01069780">
    <property type="protein sequence ID" value="JAH38797.1"/>
    <property type="molecule type" value="Transcribed_RNA"/>
</dbReference>
<accession>A0A0E9SC35</accession>